<organism evidence="4 5">
    <name type="scientific">Siccibacter turicensis</name>
    <dbReference type="NCBI Taxonomy" id="357233"/>
    <lineage>
        <taxon>Bacteria</taxon>
        <taxon>Pseudomonadati</taxon>
        <taxon>Pseudomonadota</taxon>
        <taxon>Gammaproteobacteria</taxon>
        <taxon>Enterobacterales</taxon>
        <taxon>Enterobacteriaceae</taxon>
        <taxon>Siccibacter</taxon>
    </lineage>
</organism>
<evidence type="ECO:0000256" key="2">
    <source>
        <dbReference type="SAM" id="Phobius"/>
    </source>
</evidence>
<evidence type="ECO:0000313" key="5">
    <source>
        <dbReference type="Proteomes" id="UP000240212"/>
    </source>
</evidence>
<dbReference type="OrthoDB" id="6561530at2"/>
<proteinExistence type="predicted"/>
<dbReference type="NCBIfam" id="NF007660">
    <property type="entry name" value="PRK10332.1"/>
    <property type="match status" value="1"/>
</dbReference>
<dbReference type="RefSeq" id="WP_106876432.1">
    <property type="nucleotide sequence ID" value="NZ_DHYB01000001.1"/>
</dbReference>
<keyword evidence="5" id="KW-1185">Reference proteome</keyword>
<dbReference type="Proteomes" id="UP000240212">
    <property type="component" value="Unassembled WGS sequence"/>
</dbReference>
<feature type="transmembrane region" description="Helical" evidence="2">
    <location>
        <begin position="12"/>
        <end position="34"/>
    </location>
</feature>
<accession>A0A2P8VMA1</accession>
<dbReference type="GO" id="GO:0016020">
    <property type="term" value="C:membrane"/>
    <property type="evidence" value="ECO:0007669"/>
    <property type="project" value="UniProtKB-SubCell"/>
</dbReference>
<evidence type="ECO:0000259" key="3">
    <source>
        <dbReference type="Pfam" id="PF12528"/>
    </source>
</evidence>
<keyword evidence="2" id="KW-1133">Transmembrane helix</keyword>
<dbReference type="NCBIfam" id="TIGR02532">
    <property type="entry name" value="IV_pilin_GFxxxE"/>
    <property type="match status" value="1"/>
</dbReference>
<evidence type="ECO:0000256" key="1">
    <source>
        <dbReference type="ARBA" id="ARBA00004167"/>
    </source>
</evidence>
<gene>
    <name evidence="4" type="ORF">C7G83_04835</name>
</gene>
<reference evidence="4 5" key="1">
    <citation type="submission" date="2018-03" db="EMBL/GenBank/DDBJ databases">
        <title>Draft genome sequence of the first documented clinical Siccibacter turicensis isolate in Austria.</title>
        <authorList>
            <person name="Lepuschitz S."/>
            <person name="Pekard-Amenitsch S."/>
            <person name="Haunold R."/>
            <person name="Schill S."/>
            <person name="Mach R."/>
            <person name="Allerberger F."/>
            <person name="Ruppitsch W."/>
            <person name="Forsythe S.J."/>
        </authorList>
    </citation>
    <scope>NUCLEOTIDE SEQUENCE [LARGE SCALE GENOMIC DNA]</scope>
    <source>
        <strain evidence="4 5">6100069499-17</strain>
    </source>
</reference>
<protein>
    <submittedName>
        <fullName evidence="4">Prepilin peptidase-dependent protein C</fullName>
    </submittedName>
</protein>
<dbReference type="InterPro" id="IPR022204">
    <property type="entry name" value="PpdC-like_C"/>
</dbReference>
<dbReference type="AlphaFoldDB" id="A0A2P8VMA1"/>
<dbReference type="Pfam" id="PF12528">
    <property type="entry name" value="T2SSppdC"/>
    <property type="match status" value="1"/>
</dbReference>
<keyword evidence="2" id="KW-0812">Transmembrane</keyword>
<comment type="caution">
    <text evidence="4">The sequence shown here is derived from an EMBL/GenBank/DDBJ whole genome shotgun (WGS) entry which is preliminary data.</text>
</comment>
<dbReference type="PROSITE" id="PS00409">
    <property type="entry name" value="PROKAR_NTER_METHYL"/>
    <property type="match status" value="1"/>
</dbReference>
<dbReference type="Pfam" id="PF07963">
    <property type="entry name" value="N_methyl"/>
    <property type="match status" value="1"/>
</dbReference>
<feature type="domain" description="Prepilin peptidase dependent protein C-like C-terminal" evidence="3">
    <location>
        <begin position="33"/>
        <end position="104"/>
    </location>
</feature>
<name>A0A2P8VMA1_9ENTR</name>
<sequence length="110" mass="12096">MYASLKSQAGFSLIEVMVAMVLIVVISTSLMGYYRVLTQGFAAQWQYRQLWRVASSQADLIAPPLPSGWQASRMQTSGDGCVSITVTVTSPLGRQGQVTRRHCQINEVSQ</sequence>
<dbReference type="EMBL" id="PYEP01000002">
    <property type="protein sequence ID" value="PSN08687.1"/>
    <property type="molecule type" value="Genomic_DNA"/>
</dbReference>
<comment type="subcellular location">
    <subcellularLocation>
        <location evidence="1">Membrane</location>
        <topology evidence="1">Single-pass membrane protein</topology>
    </subcellularLocation>
</comment>
<dbReference type="InterPro" id="IPR012902">
    <property type="entry name" value="N_methyl_site"/>
</dbReference>
<dbReference type="STRING" id="1388748.GCA_000463155_02989"/>
<evidence type="ECO:0000313" key="4">
    <source>
        <dbReference type="EMBL" id="PSN08687.1"/>
    </source>
</evidence>
<keyword evidence="2" id="KW-0472">Membrane</keyword>